<reference evidence="9" key="1">
    <citation type="submission" date="2017-02" db="UniProtKB">
        <authorList>
            <consortium name="WormBaseParasite"/>
        </authorList>
    </citation>
    <scope>IDENTIFICATION</scope>
</reference>
<dbReference type="GO" id="GO:0008988">
    <property type="term" value="F:rRNA (adenine-N6-)-methyltransferase activity"/>
    <property type="evidence" value="ECO:0007669"/>
    <property type="project" value="InterPro"/>
</dbReference>
<dbReference type="GO" id="GO:0008270">
    <property type="term" value="F:zinc ion binding"/>
    <property type="evidence" value="ECO:0007669"/>
    <property type="project" value="UniProtKB-KW"/>
</dbReference>
<feature type="region of interest" description="Disordered" evidence="6">
    <location>
        <begin position="53"/>
        <end position="81"/>
    </location>
</feature>
<dbReference type="SUPFAM" id="SSF161245">
    <property type="entry name" value="Zinc hairpin stack"/>
    <property type="match status" value="1"/>
</dbReference>
<evidence type="ECO:0000256" key="5">
    <source>
        <dbReference type="PROSITE-ProRule" id="PRU00965"/>
    </source>
</evidence>
<evidence type="ECO:0000256" key="6">
    <source>
        <dbReference type="SAM" id="MobiDB-lite"/>
    </source>
</evidence>
<evidence type="ECO:0000256" key="2">
    <source>
        <dbReference type="ARBA" id="ARBA00022490"/>
    </source>
</evidence>
<dbReference type="GO" id="GO:0005737">
    <property type="term" value="C:cytoplasm"/>
    <property type="evidence" value="ECO:0007669"/>
    <property type="project" value="UniProtKB-SubCell"/>
</dbReference>
<feature type="compositionally biased region" description="Low complexity" evidence="6">
    <location>
        <begin position="63"/>
        <end position="78"/>
    </location>
</feature>
<keyword evidence="5" id="KW-0479">Metal-binding</keyword>
<dbReference type="PROSITE" id="PS51270">
    <property type="entry name" value="ZF_CTCHY"/>
    <property type="match status" value="1"/>
</dbReference>
<dbReference type="PANTHER" id="PTHR13493:SF3">
    <property type="entry name" value="RRNA N6-ADENOSINE-METHYLTRANSFERASE ZCCHC4"/>
    <property type="match status" value="1"/>
</dbReference>
<evidence type="ECO:0000313" key="8">
    <source>
        <dbReference type="Proteomes" id="UP000046393"/>
    </source>
</evidence>
<dbReference type="InterPro" id="IPR039846">
    <property type="entry name" value="ZCCHC4"/>
</dbReference>
<feature type="domain" description="CTCHY-type" evidence="7">
    <location>
        <begin position="426"/>
        <end position="483"/>
    </location>
</feature>
<proteinExistence type="predicted"/>
<keyword evidence="5" id="KW-0863">Zinc-finger</keyword>
<protein>
    <submittedName>
        <fullName evidence="9">CTCHY-type domain-containing protein</fullName>
    </submittedName>
</protein>
<evidence type="ECO:0000256" key="3">
    <source>
        <dbReference type="ARBA" id="ARBA00022603"/>
    </source>
</evidence>
<organism evidence="8 9">
    <name type="scientific">Syphacia muris</name>
    <dbReference type="NCBI Taxonomy" id="451379"/>
    <lineage>
        <taxon>Eukaryota</taxon>
        <taxon>Metazoa</taxon>
        <taxon>Ecdysozoa</taxon>
        <taxon>Nematoda</taxon>
        <taxon>Chromadorea</taxon>
        <taxon>Rhabditida</taxon>
        <taxon>Spirurina</taxon>
        <taxon>Oxyuridomorpha</taxon>
        <taxon>Oxyuroidea</taxon>
        <taxon>Oxyuridae</taxon>
        <taxon>Syphacia</taxon>
    </lineage>
</organism>
<keyword evidence="2" id="KW-0963">Cytoplasm</keyword>
<dbReference type="InterPro" id="IPR037275">
    <property type="entry name" value="Znf_CTCHY_sf"/>
</dbReference>
<dbReference type="GO" id="GO:0005730">
    <property type="term" value="C:nucleolus"/>
    <property type="evidence" value="ECO:0007669"/>
    <property type="project" value="TreeGrafter"/>
</dbReference>
<dbReference type="WBParaSite" id="SMUV_0000243001-mRNA-1">
    <property type="protein sequence ID" value="SMUV_0000243001-mRNA-1"/>
    <property type="gene ID" value="SMUV_0000243001"/>
</dbReference>
<dbReference type="Proteomes" id="UP000046393">
    <property type="component" value="Unplaced"/>
</dbReference>
<keyword evidence="5" id="KW-0862">Zinc</keyword>
<dbReference type="STRING" id="451379.A0A0N5ADZ7"/>
<comment type="subcellular location">
    <subcellularLocation>
        <location evidence="1">Cytoplasm</location>
    </subcellularLocation>
</comment>
<dbReference type="Pfam" id="PF10237">
    <property type="entry name" value="N6-adenineMlase"/>
    <property type="match status" value="1"/>
</dbReference>
<evidence type="ECO:0000256" key="4">
    <source>
        <dbReference type="ARBA" id="ARBA00022679"/>
    </source>
</evidence>
<keyword evidence="3" id="KW-0489">Methyltransferase</keyword>
<dbReference type="InterPro" id="IPR041370">
    <property type="entry name" value="Mlase_EEF1AKMT1/ZCCHC4"/>
</dbReference>
<dbReference type="PANTHER" id="PTHR13493">
    <property type="entry name" value="ZINC FINGER CCHC DOMAIN-CONTAINING"/>
    <property type="match status" value="1"/>
</dbReference>
<accession>A0A0N5ADZ7</accession>
<keyword evidence="8" id="KW-1185">Reference proteome</keyword>
<sequence>MDFFLVPASGRGGNVFLFYGTMKEKHLGRKAGRFGRSKDERYKDSQRPLKSKNFISKSKYQRNKQQSKSSNGKNLKLNKSLREPDVSLRDRAGFCYVEFPAEDTPHCPHGPCILLGLRSPSGNIVDRNFVCAVYRGGECSFRCPVSDDGKIDADVAISATKNNASTSKKKIIYNNIWKSIKELSTAKEELYYCKWCNDVKSSAHFHELVGPIKKSIFRNPSKLFSFDSIDSSKAQFWFSDDSLKVLEDVRTTNNFDGVLCIGTPTVFEFMRKTAERRQSINSFLLDLDGRFAAFYRSTQFAQYSMLVNYFYDPFGEAKLKEFFASVKKLMVICDPPFGVILDPLIISLKNLRSCFKEMDKDGSKQFNVILTLPYFLGKFLRLADPPLEMSDFAVCYENHPKFSQQSRSPVRFFTDIPLAQFPILLDGYRFCDMCERYVAEQNRHCGLCGVCPSKNGKTYRHCELCNRCIRPNYKHCKKCSRCHFPGRCLQR</sequence>
<evidence type="ECO:0000313" key="9">
    <source>
        <dbReference type="WBParaSite" id="SMUV_0000243001-mRNA-1"/>
    </source>
</evidence>
<keyword evidence="4" id="KW-0808">Transferase</keyword>
<dbReference type="InterPro" id="IPR017921">
    <property type="entry name" value="Znf_CTCHY"/>
</dbReference>
<evidence type="ECO:0000259" key="7">
    <source>
        <dbReference type="PROSITE" id="PS51270"/>
    </source>
</evidence>
<name>A0A0N5ADZ7_9BILA</name>
<dbReference type="PROSITE" id="PS50216">
    <property type="entry name" value="DHHC"/>
    <property type="match status" value="1"/>
</dbReference>
<evidence type="ECO:0000256" key="1">
    <source>
        <dbReference type="ARBA" id="ARBA00004496"/>
    </source>
</evidence>
<dbReference type="AlphaFoldDB" id="A0A0N5ADZ7"/>